<sequence>MGKALIGIVCLVLGLVLGTVFGGAVVGGSAAGIGIATGLGAGICSTVRAAQEEGIMTAEQVDQVLNRAAADLAAASGADAPESVVGSAGECDAVLERLRTAAQES</sequence>
<protein>
    <submittedName>
        <fullName evidence="1">Uncharacterized protein</fullName>
    </submittedName>
</protein>
<accession>A0A858SN65</accession>
<dbReference type="Proteomes" id="UP000503308">
    <property type="component" value="Chromosome"/>
</dbReference>
<name>A0A858SN65_9RHOB</name>
<dbReference type="EMBL" id="CP048788">
    <property type="protein sequence ID" value="QJF50254.1"/>
    <property type="molecule type" value="Genomic_DNA"/>
</dbReference>
<evidence type="ECO:0000313" key="2">
    <source>
        <dbReference type="Proteomes" id="UP000503308"/>
    </source>
</evidence>
<reference evidence="1 2" key="1">
    <citation type="submission" date="2020-02" db="EMBL/GenBank/DDBJ databases">
        <title>Genome sequence of Roseobacter ponti.</title>
        <authorList>
            <person name="Hollensteiner J."/>
            <person name="Schneider D."/>
            <person name="Poehlein A."/>
            <person name="Daniel R."/>
        </authorList>
    </citation>
    <scope>NUCLEOTIDE SEQUENCE [LARGE SCALE GENOMIC DNA]</scope>
    <source>
        <strain evidence="1 2">DSM 106830</strain>
    </source>
</reference>
<organism evidence="1 2">
    <name type="scientific">Roseobacter ponti</name>
    <dbReference type="NCBI Taxonomy" id="1891787"/>
    <lineage>
        <taxon>Bacteria</taxon>
        <taxon>Pseudomonadati</taxon>
        <taxon>Pseudomonadota</taxon>
        <taxon>Alphaproteobacteria</taxon>
        <taxon>Rhodobacterales</taxon>
        <taxon>Roseobacteraceae</taxon>
        <taxon>Roseobacter</taxon>
    </lineage>
</organism>
<proteinExistence type="predicted"/>
<dbReference type="AlphaFoldDB" id="A0A858SN65"/>
<dbReference type="RefSeq" id="WP_169639471.1">
    <property type="nucleotide sequence ID" value="NZ_CP048788.1"/>
</dbReference>
<evidence type="ECO:0000313" key="1">
    <source>
        <dbReference type="EMBL" id="QJF50254.1"/>
    </source>
</evidence>
<dbReference type="KEGG" id="rpon:G3256_03260"/>
<gene>
    <name evidence="1" type="ORF">G3256_03260</name>
</gene>
<keyword evidence="2" id="KW-1185">Reference proteome</keyword>